<dbReference type="PROSITE" id="PS51975">
    <property type="entry name" value="RNASE_H_2"/>
    <property type="match status" value="1"/>
</dbReference>
<dbReference type="FunFam" id="1.10.10.460:FF:000001">
    <property type="entry name" value="Ribonuclease"/>
    <property type="match status" value="1"/>
</dbReference>
<dbReference type="InterPro" id="IPR024567">
    <property type="entry name" value="RNase_HII/HIII_dom"/>
</dbReference>
<dbReference type="GO" id="GO:0003723">
    <property type="term" value="F:RNA binding"/>
    <property type="evidence" value="ECO:0007669"/>
    <property type="project" value="UniProtKB-UniRule"/>
</dbReference>
<evidence type="ECO:0000313" key="12">
    <source>
        <dbReference type="EMBL" id="MFH4982579.1"/>
    </source>
</evidence>
<dbReference type="GO" id="GO:0004523">
    <property type="term" value="F:RNA-DNA hybrid ribonuclease activity"/>
    <property type="evidence" value="ECO:0007669"/>
    <property type="project" value="UniProtKB-UniRule"/>
</dbReference>
<protein>
    <recommendedName>
        <fullName evidence="10">Ribonuclease</fullName>
        <ecNumber evidence="10">3.1.26.4</ecNumber>
    </recommendedName>
</protein>
<evidence type="ECO:0000256" key="2">
    <source>
        <dbReference type="ARBA" id="ARBA00001946"/>
    </source>
</evidence>
<dbReference type="PANTHER" id="PTHR10954:SF7">
    <property type="entry name" value="RIBONUCLEASE H2 SUBUNIT A"/>
    <property type="match status" value="1"/>
</dbReference>
<dbReference type="InterPro" id="IPR001352">
    <property type="entry name" value="RNase_HII/HIII"/>
</dbReference>
<evidence type="ECO:0000256" key="10">
    <source>
        <dbReference type="RuleBase" id="RU003515"/>
    </source>
</evidence>
<dbReference type="PANTHER" id="PTHR10954">
    <property type="entry name" value="RIBONUCLEASE H2 SUBUNIT A"/>
    <property type="match status" value="1"/>
</dbReference>
<dbReference type="GO" id="GO:0032299">
    <property type="term" value="C:ribonuclease H2 complex"/>
    <property type="evidence" value="ECO:0007669"/>
    <property type="project" value="UniProtKB-ARBA"/>
</dbReference>
<feature type="domain" description="RNase H type-2" evidence="11">
    <location>
        <begin position="27"/>
        <end position="254"/>
    </location>
</feature>
<evidence type="ECO:0000256" key="3">
    <source>
        <dbReference type="ARBA" id="ARBA00007058"/>
    </source>
</evidence>
<dbReference type="AlphaFoldDB" id="A0ABD6EZ90"/>
<organism evidence="12 13">
    <name type="scientific">Gnathostoma spinigerum</name>
    <dbReference type="NCBI Taxonomy" id="75299"/>
    <lineage>
        <taxon>Eukaryota</taxon>
        <taxon>Metazoa</taxon>
        <taxon>Ecdysozoa</taxon>
        <taxon>Nematoda</taxon>
        <taxon>Chromadorea</taxon>
        <taxon>Rhabditida</taxon>
        <taxon>Spirurina</taxon>
        <taxon>Gnathostomatomorpha</taxon>
        <taxon>Gnathostomatoidea</taxon>
        <taxon>Gnathostomatidae</taxon>
        <taxon>Gnathostoma</taxon>
    </lineage>
</organism>
<comment type="function">
    <text evidence="10">Endonuclease that specifically degrades the RNA of RNA-DNA hybrids.</text>
</comment>
<dbReference type="InterPro" id="IPR023160">
    <property type="entry name" value="RNase_HII_hlx-loop-hlx_cap_dom"/>
</dbReference>
<feature type="binding site" evidence="9">
    <location>
        <position position="34"/>
    </location>
    <ligand>
        <name>a divalent metal cation</name>
        <dbReference type="ChEBI" id="CHEBI:60240"/>
    </ligand>
</feature>
<evidence type="ECO:0000256" key="6">
    <source>
        <dbReference type="ARBA" id="ARBA00022759"/>
    </source>
</evidence>
<dbReference type="Proteomes" id="UP001608902">
    <property type="component" value="Unassembled WGS sequence"/>
</dbReference>
<dbReference type="InterPro" id="IPR012337">
    <property type="entry name" value="RNaseH-like_sf"/>
</dbReference>
<feature type="binding site" evidence="9">
    <location>
        <position position="144"/>
    </location>
    <ligand>
        <name>a divalent metal cation</name>
        <dbReference type="ChEBI" id="CHEBI:60240"/>
    </ligand>
</feature>
<comment type="catalytic activity">
    <reaction evidence="1 9 10">
        <text>Endonucleolytic cleavage to 5'-phosphomonoester.</text>
        <dbReference type="EC" id="3.1.26.4"/>
    </reaction>
</comment>
<keyword evidence="6 9" id="KW-0255">Endonuclease</keyword>
<keyword evidence="13" id="KW-1185">Reference proteome</keyword>
<reference evidence="12 13" key="1">
    <citation type="submission" date="2024-08" db="EMBL/GenBank/DDBJ databases">
        <title>Gnathostoma spinigerum genome.</title>
        <authorList>
            <person name="Gonzalez-Bertolin B."/>
            <person name="Monzon S."/>
            <person name="Zaballos A."/>
            <person name="Jimenez P."/>
            <person name="Dekumyoy P."/>
            <person name="Varona S."/>
            <person name="Cuesta I."/>
            <person name="Sumanam S."/>
            <person name="Adisakwattana P."/>
            <person name="Gasser R.B."/>
            <person name="Hernandez-Gonzalez A."/>
            <person name="Young N.D."/>
            <person name="Perteguer M.J."/>
        </authorList>
    </citation>
    <scope>NUCLEOTIDE SEQUENCE [LARGE SCALE GENOMIC DNA]</scope>
    <source>
        <strain evidence="12">AL3</strain>
        <tissue evidence="12">Liver</tissue>
    </source>
</reference>
<proteinExistence type="inferred from homology"/>
<keyword evidence="5 9" id="KW-0479">Metal-binding</keyword>
<dbReference type="GO" id="GO:0046872">
    <property type="term" value="F:metal ion binding"/>
    <property type="evidence" value="ECO:0007669"/>
    <property type="project" value="UniProtKB-KW"/>
</dbReference>
<dbReference type="NCBIfam" id="TIGR00729">
    <property type="entry name" value="ribonuclease HII"/>
    <property type="match status" value="1"/>
</dbReference>
<comment type="cofactor">
    <cofactor evidence="9">
        <name>Mn(2+)</name>
        <dbReference type="ChEBI" id="CHEBI:29035"/>
    </cofactor>
    <cofactor evidence="9">
        <name>Mg(2+)</name>
        <dbReference type="ChEBI" id="CHEBI:18420"/>
    </cofactor>
    <text evidence="9">Manganese or magnesium. Binds 1 divalent metal ion per monomer in the absence of substrate. May bind a second metal ion after substrate binding.</text>
</comment>
<evidence type="ECO:0000259" key="11">
    <source>
        <dbReference type="PROSITE" id="PS51975"/>
    </source>
</evidence>
<comment type="cofactor">
    <cofactor evidence="2">
        <name>Mg(2+)</name>
        <dbReference type="ChEBI" id="CHEBI:18420"/>
    </cofactor>
</comment>
<evidence type="ECO:0000256" key="1">
    <source>
        <dbReference type="ARBA" id="ARBA00000077"/>
    </source>
</evidence>
<feature type="binding site" evidence="9">
    <location>
        <position position="33"/>
    </location>
    <ligand>
        <name>a divalent metal cation</name>
        <dbReference type="ChEBI" id="CHEBI:60240"/>
    </ligand>
</feature>
<dbReference type="Gene3D" id="1.10.10.460">
    <property type="entry name" value="Ribonuclease hii. Domain 2"/>
    <property type="match status" value="1"/>
</dbReference>
<dbReference type="FunFam" id="3.30.420.10:FF:000016">
    <property type="entry name" value="Ribonuclease"/>
    <property type="match status" value="1"/>
</dbReference>
<dbReference type="Gene3D" id="3.30.420.10">
    <property type="entry name" value="Ribonuclease H-like superfamily/Ribonuclease H"/>
    <property type="match status" value="1"/>
</dbReference>
<accession>A0ABD6EZ90</accession>
<name>A0ABD6EZ90_9BILA</name>
<evidence type="ECO:0000256" key="8">
    <source>
        <dbReference type="ARBA" id="ARBA00024981"/>
    </source>
</evidence>
<comment type="caution">
    <text evidence="12">The sequence shown here is derived from an EMBL/GenBank/DDBJ whole genome shotgun (WGS) entry which is preliminary data.</text>
</comment>
<gene>
    <name evidence="12" type="ORF">AB6A40_009288</name>
</gene>
<dbReference type="InterPro" id="IPR036397">
    <property type="entry name" value="RNaseH_sf"/>
</dbReference>
<evidence type="ECO:0000256" key="7">
    <source>
        <dbReference type="ARBA" id="ARBA00022801"/>
    </source>
</evidence>
<dbReference type="GO" id="GO:0006298">
    <property type="term" value="P:mismatch repair"/>
    <property type="evidence" value="ECO:0007669"/>
    <property type="project" value="UniProtKB-ARBA"/>
</dbReference>
<evidence type="ECO:0000313" key="13">
    <source>
        <dbReference type="Proteomes" id="UP001608902"/>
    </source>
</evidence>
<dbReference type="EC" id="3.1.26.4" evidence="10"/>
<evidence type="ECO:0000256" key="9">
    <source>
        <dbReference type="PROSITE-ProRule" id="PRU01319"/>
    </source>
</evidence>
<dbReference type="Pfam" id="PF01351">
    <property type="entry name" value="RNase_HII"/>
    <property type="match status" value="1"/>
</dbReference>
<dbReference type="InterPro" id="IPR004649">
    <property type="entry name" value="RNase_H2_suA"/>
</dbReference>
<evidence type="ECO:0000256" key="5">
    <source>
        <dbReference type="ARBA" id="ARBA00022723"/>
    </source>
</evidence>
<dbReference type="EMBL" id="JBGFUD010009628">
    <property type="protein sequence ID" value="MFH4982579.1"/>
    <property type="molecule type" value="Genomic_DNA"/>
</dbReference>
<comment type="function">
    <text evidence="8">Catalytic subunit of RNase HII, an endonuclease that specifically degrades the RNA of RNA:DNA hybrids. Participates in DNA replication, possibly by mediating the removal of lagging-strand Okazaki fragment RNA primers during DNA replication. Mediates the excision of single ribonucleotides from DNA:RNA duplexes.</text>
</comment>
<dbReference type="SUPFAM" id="SSF53098">
    <property type="entry name" value="Ribonuclease H-like"/>
    <property type="match status" value="1"/>
</dbReference>
<evidence type="ECO:0000256" key="4">
    <source>
        <dbReference type="ARBA" id="ARBA00022722"/>
    </source>
</evidence>
<comment type="similarity">
    <text evidence="3">Belongs to the RNase HII family. Eukaryotic subfamily.</text>
</comment>
<dbReference type="CDD" id="cd07181">
    <property type="entry name" value="RNase_HII_eukaryota_like"/>
    <property type="match status" value="1"/>
</dbReference>
<dbReference type="GO" id="GO:0006401">
    <property type="term" value="P:RNA catabolic process"/>
    <property type="evidence" value="ECO:0007669"/>
    <property type="project" value="UniProtKB-UniRule"/>
</dbReference>
<keyword evidence="4 9" id="KW-0540">Nuclease</keyword>
<keyword evidence="7 9" id="KW-0378">Hydrolase</keyword>
<sequence length="295" mass="32864">MVQHWNLFAECPLECGPTFEHFAFGDPCILGIDEAGRGPVLGPMVYACAVSPISKAENLKCLGVDDSKVLNETKREKIFNEMSTDSTTQKVVSFAYRVLSARLISAAMFRRNKYTLNDLSHESAIELIRCALDRGINISEVYVDTVGPKASYQEKLKRHFPGISITVSEKADSLFPIVSAASIVAKVTRDGLLKEWKFEEDGIVVPPEGFGSGYPGDPDTKKFLKVAVDPVFGYPSLVRFSWKTAELALEKLAVQCEWVTEPDSIRKSLIHTKKPVPPKRCSFFTDRYISNVVEF</sequence>